<accession>A0A409W856</accession>
<keyword evidence="2" id="KW-0812">Transmembrane</keyword>
<protein>
    <submittedName>
        <fullName evidence="3">Uncharacterized protein</fullName>
    </submittedName>
</protein>
<dbReference type="AlphaFoldDB" id="A0A409W856"/>
<comment type="caution">
    <text evidence="3">The sequence shown here is derived from an EMBL/GenBank/DDBJ whole genome shotgun (WGS) entry which is preliminary data.</text>
</comment>
<keyword evidence="4" id="KW-1185">Reference proteome</keyword>
<feature type="transmembrane region" description="Helical" evidence="2">
    <location>
        <begin position="96"/>
        <end position="118"/>
    </location>
</feature>
<dbReference type="InParanoid" id="A0A409W856"/>
<keyword evidence="2" id="KW-1133">Transmembrane helix</keyword>
<feature type="region of interest" description="Disordered" evidence="1">
    <location>
        <begin position="156"/>
        <end position="198"/>
    </location>
</feature>
<evidence type="ECO:0000313" key="4">
    <source>
        <dbReference type="Proteomes" id="UP000284706"/>
    </source>
</evidence>
<sequence>MSVARIFREDRKKVQGFEVAAVAATTVGIAYCLALNIICSDARRKEQINEASFYSIPKGLIISALTVDVFSDSAIAFVAFNTFMKEKLAASAKIRLIVGFGGSFWTSISGIICWTILLTKSNPAPPMIFCIVNVIVYRSVTHINQDAVEMVEDFRTNSTEGQDGPNVDRGGEKCPEIDAEIQDGSQTQGLSEPSNNHS</sequence>
<organism evidence="3 4">
    <name type="scientific">Gymnopilus dilepis</name>
    <dbReference type="NCBI Taxonomy" id="231916"/>
    <lineage>
        <taxon>Eukaryota</taxon>
        <taxon>Fungi</taxon>
        <taxon>Dikarya</taxon>
        <taxon>Basidiomycota</taxon>
        <taxon>Agaricomycotina</taxon>
        <taxon>Agaricomycetes</taxon>
        <taxon>Agaricomycetidae</taxon>
        <taxon>Agaricales</taxon>
        <taxon>Agaricineae</taxon>
        <taxon>Hymenogastraceae</taxon>
        <taxon>Gymnopilus</taxon>
    </lineage>
</organism>
<proteinExistence type="predicted"/>
<evidence type="ECO:0000313" key="3">
    <source>
        <dbReference type="EMBL" id="PPQ74720.1"/>
    </source>
</evidence>
<reference evidence="3 4" key="1">
    <citation type="journal article" date="2018" name="Evol. Lett.">
        <title>Horizontal gene cluster transfer increased hallucinogenic mushroom diversity.</title>
        <authorList>
            <person name="Reynolds H.T."/>
            <person name="Vijayakumar V."/>
            <person name="Gluck-Thaler E."/>
            <person name="Korotkin H.B."/>
            <person name="Matheny P.B."/>
            <person name="Slot J.C."/>
        </authorList>
    </citation>
    <scope>NUCLEOTIDE SEQUENCE [LARGE SCALE GENOMIC DNA]</scope>
    <source>
        <strain evidence="3 4">SRW20</strain>
    </source>
</reference>
<evidence type="ECO:0000256" key="2">
    <source>
        <dbReference type="SAM" id="Phobius"/>
    </source>
</evidence>
<dbReference type="EMBL" id="NHYE01005319">
    <property type="protein sequence ID" value="PPQ74720.1"/>
    <property type="molecule type" value="Genomic_DNA"/>
</dbReference>
<keyword evidence="2" id="KW-0472">Membrane</keyword>
<evidence type="ECO:0000256" key="1">
    <source>
        <dbReference type="SAM" id="MobiDB-lite"/>
    </source>
</evidence>
<name>A0A409W856_9AGAR</name>
<feature type="transmembrane region" description="Helical" evidence="2">
    <location>
        <begin position="60"/>
        <end position="84"/>
    </location>
</feature>
<dbReference type="Proteomes" id="UP000284706">
    <property type="component" value="Unassembled WGS sequence"/>
</dbReference>
<gene>
    <name evidence="3" type="ORF">CVT26_007536</name>
</gene>
<feature type="compositionally biased region" description="Polar residues" evidence="1">
    <location>
        <begin position="183"/>
        <end position="198"/>
    </location>
</feature>
<feature type="transmembrane region" description="Helical" evidence="2">
    <location>
        <begin position="20"/>
        <end position="39"/>
    </location>
</feature>